<name>A3UBU2_CROAH</name>
<reference evidence="1 2" key="1">
    <citation type="journal article" date="2010" name="J. Bacteriol.">
        <title>The complete genome sequence of Croceibacter atlanticus HTCC2559T.</title>
        <authorList>
            <person name="Oh H.M."/>
            <person name="Kang I."/>
            <person name="Ferriera S."/>
            <person name="Giovannoni S.J."/>
            <person name="Cho J.C."/>
        </authorList>
    </citation>
    <scope>NUCLEOTIDE SEQUENCE [LARGE SCALE GENOMIC DNA]</scope>
    <source>
        <strain evidence="2">ATCC BAA-628 / HTCC2559 / KCTC 12090</strain>
    </source>
</reference>
<dbReference type="GeneID" id="89453486"/>
<dbReference type="RefSeq" id="WP_013187479.1">
    <property type="nucleotide sequence ID" value="NC_014230.1"/>
</dbReference>
<dbReference type="eggNOG" id="COG5403">
    <property type="taxonomic scope" value="Bacteria"/>
</dbReference>
<dbReference type="EMBL" id="CP002046">
    <property type="protein sequence ID" value="EAP86093.1"/>
    <property type="molecule type" value="Genomic_DNA"/>
</dbReference>
<dbReference type="Pfam" id="PF06078">
    <property type="entry name" value="DUF937"/>
    <property type="match status" value="1"/>
</dbReference>
<dbReference type="OrthoDB" id="708105at2"/>
<evidence type="ECO:0000313" key="2">
    <source>
        <dbReference type="Proteomes" id="UP000002297"/>
    </source>
</evidence>
<evidence type="ECO:0008006" key="3">
    <source>
        <dbReference type="Google" id="ProtNLM"/>
    </source>
</evidence>
<organism evidence="1 2">
    <name type="scientific">Croceibacter atlanticus (strain ATCC BAA-628 / JCM 21780 / CIP 108009 / IAM 15332 / KCTC 12090 / HTCC2559)</name>
    <dbReference type="NCBI Taxonomy" id="216432"/>
    <lineage>
        <taxon>Bacteria</taxon>
        <taxon>Pseudomonadati</taxon>
        <taxon>Bacteroidota</taxon>
        <taxon>Flavobacteriia</taxon>
        <taxon>Flavobacteriales</taxon>
        <taxon>Flavobacteriaceae</taxon>
        <taxon>Croceibacter</taxon>
    </lineage>
</organism>
<dbReference type="AlphaFoldDB" id="A3UBU2"/>
<gene>
    <name evidence="1" type="ordered locus">CA2559_08671</name>
</gene>
<dbReference type="HOGENOM" id="CLU_080945_1_0_10"/>
<proteinExistence type="predicted"/>
<sequence length="210" mass="21056">MASILDLLNTDIGKQLISSASEKTNTSPDRTASVLSSAMPLILGAMKRNAATPDGAASLNSALENNKHDGSLLDNLGGLLSGGGLDDLMSDGGGILGHVLGGKQERVEQTISKTSGVDAGSVGQIIKMAAPIIMGILGSQKRKDNVSQNGLGDLLGSVLGSQSTNDQSLIETLLDADGDGSVIDDVAGMVLGGNKKKGGLGGMLGGLFGK</sequence>
<dbReference type="KEGG" id="cat:CA2559_08671"/>
<dbReference type="InterPro" id="IPR009282">
    <property type="entry name" value="DUF937"/>
</dbReference>
<dbReference type="Proteomes" id="UP000002297">
    <property type="component" value="Chromosome"/>
</dbReference>
<dbReference type="STRING" id="216432.CA2559_08671"/>
<accession>A3UBU2</accession>
<keyword evidence="2" id="KW-1185">Reference proteome</keyword>
<protein>
    <recommendedName>
        <fullName evidence="3">DUF937 domain-containing protein</fullName>
    </recommendedName>
</protein>
<evidence type="ECO:0000313" key="1">
    <source>
        <dbReference type="EMBL" id="EAP86093.1"/>
    </source>
</evidence>